<dbReference type="GO" id="GO:0016301">
    <property type="term" value="F:kinase activity"/>
    <property type="evidence" value="ECO:0007669"/>
    <property type="project" value="UniProtKB-KW"/>
</dbReference>
<evidence type="ECO:0000256" key="13">
    <source>
        <dbReference type="ARBA" id="ARBA00023136"/>
    </source>
</evidence>
<dbReference type="EC" id="2.7.13.3" evidence="3"/>
<evidence type="ECO:0000256" key="9">
    <source>
        <dbReference type="ARBA" id="ARBA00022777"/>
    </source>
</evidence>
<dbReference type="SUPFAM" id="SSF47384">
    <property type="entry name" value="Homodimeric domain of signal transducing histidine kinase"/>
    <property type="match status" value="1"/>
</dbReference>
<dbReference type="PROSITE" id="PS50109">
    <property type="entry name" value="HIS_KIN"/>
    <property type="match status" value="1"/>
</dbReference>
<keyword evidence="5" id="KW-0597">Phosphoprotein</keyword>
<keyword evidence="6" id="KW-0808">Transferase</keyword>
<dbReference type="PANTHER" id="PTHR45528">
    <property type="entry name" value="SENSOR HISTIDINE KINASE CPXA"/>
    <property type="match status" value="1"/>
</dbReference>
<evidence type="ECO:0000256" key="6">
    <source>
        <dbReference type="ARBA" id="ARBA00022679"/>
    </source>
</evidence>
<evidence type="ECO:0000313" key="16">
    <source>
        <dbReference type="EMBL" id="BCZ48003.1"/>
    </source>
</evidence>
<dbReference type="RefSeq" id="WP_224034303.1">
    <property type="nucleotide sequence ID" value="NZ_AP024849.1"/>
</dbReference>
<evidence type="ECO:0000256" key="3">
    <source>
        <dbReference type="ARBA" id="ARBA00012438"/>
    </source>
</evidence>
<dbReference type="SUPFAM" id="SSF55874">
    <property type="entry name" value="ATPase domain of HSP90 chaperone/DNA topoisomerase II/histidine kinase"/>
    <property type="match status" value="1"/>
</dbReference>
<evidence type="ECO:0000256" key="11">
    <source>
        <dbReference type="ARBA" id="ARBA00022989"/>
    </source>
</evidence>
<evidence type="ECO:0000256" key="7">
    <source>
        <dbReference type="ARBA" id="ARBA00022692"/>
    </source>
</evidence>
<name>A0ABM7T9E3_9CLOT</name>
<evidence type="ECO:0000259" key="15">
    <source>
        <dbReference type="PROSITE" id="PS50109"/>
    </source>
</evidence>
<dbReference type="Proteomes" id="UP000824633">
    <property type="component" value="Chromosome"/>
</dbReference>
<comment type="subcellular location">
    <subcellularLocation>
        <location evidence="2">Cell membrane</location>
        <topology evidence="2">Multi-pass membrane protein</topology>
    </subcellularLocation>
</comment>
<feature type="domain" description="Histidine kinase" evidence="15">
    <location>
        <begin position="241"/>
        <end position="451"/>
    </location>
</feature>
<evidence type="ECO:0000256" key="14">
    <source>
        <dbReference type="SAM" id="Phobius"/>
    </source>
</evidence>
<evidence type="ECO:0000256" key="10">
    <source>
        <dbReference type="ARBA" id="ARBA00022840"/>
    </source>
</evidence>
<dbReference type="CDD" id="cd00075">
    <property type="entry name" value="HATPase"/>
    <property type="match status" value="1"/>
</dbReference>
<evidence type="ECO:0000256" key="4">
    <source>
        <dbReference type="ARBA" id="ARBA00022475"/>
    </source>
</evidence>
<evidence type="ECO:0000256" key="2">
    <source>
        <dbReference type="ARBA" id="ARBA00004651"/>
    </source>
</evidence>
<dbReference type="CDD" id="cd00082">
    <property type="entry name" value="HisKA"/>
    <property type="match status" value="1"/>
</dbReference>
<evidence type="ECO:0000313" key="17">
    <source>
        <dbReference type="Proteomes" id="UP000824633"/>
    </source>
</evidence>
<dbReference type="PANTHER" id="PTHR45528:SF1">
    <property type="entry name" value="SENSOR HISTIDINE KINASE CPXA"/>
    <property type="match status" value="1"/>
</dbReference>
<keyword evidence="12" id="KW-0902">Two-component regulatory system</keyword>
<evidence type="ECO:0000256" key="8">
    <source>
        <dbReference type="ARBA" id="ARBA00022741"/>
    </source>
</evidence>
<organism evidence="16 17">
    <name type="scientific">Clostridium gelidum</name>
    <dbReference type="NCBI Taxonomy" id="704125"/>
    <lineage>
        <taxon>Bacteria</taxon>
        <taxon>Bacillati</taxon>
        <taxon>Bacillota</taxon>
        <taxon>Clostridia</taxon>
        <taxon>Eubacteriales</taxon>
        <taxon>Clostridiaceae</taxon>
        <taxon>Clostridium</taxon>
    </lineage>
</organism>
<protein>
    <recommendedName>
        <fullName evidence="3">histidine kinase</fullName>
        <ecNumber evidence="3">2.7.13.3</ecNumber>
    </recommendedName>
</protein>
<evidence type="ECO:0000256" key="1">
    <source>
        <dbReference type="ARBA" id="ARBA00000085"/>
    </source>
</evidence>
<sequence>MKGIMKIILRNVLSAGGIAVLLLITNLIILISWAAYSSKDQTPKYSISNISQDLKREGTNYILSDEASSLITDKFQWAMLLSDDGKVIWSKNLPEDVPLSYTSSDIASFSKWFLNDYPVKEWQHENGLFVLGDSKNSTWKYNFEASEISMYNAPKWLLAGLIINFLIAILLAFLFGIRFFLSLRIIIKGVEDMAEKKPILLNIKGAFKDLANNINITSTELLRQQKLIEKRDTARNNWITSVSHDIRTPLSMIMGYSSSLENNKNFSEEERKQFSIIRLQSEKIKQLVNDLNLTVKLEYEMQPLNIQPFYIAELVRKIVVDHLNNLRDDKYTLQLSVSDEVQSYMINGDMRLFERALNNIIGNSMKHNENGCDISIEMKKKKEYCIIEIKDNGTGFKDDVLENLNSSNEMPTGTSHGLGLFIVKQIIAVHGGTIHFENSENGSSIILYVNN</sequence>
<keyword evidence="10" id="KW-0067">ATP-binding</keyword>
<reference evidence="17" key="1">
    <citation type="submission" date="2021-07" db="EMBL/GenBank/DDBJ databases">
        <title>Complete genome sequencing of a Clostridium isolate.</title>
        <authorList>
            <person name="Ueki A."/>
            <person name="Tonouchi A."/>
        </authorList>
    </citation>
    <scope>NUCLEOTIDE SEQUENCE [LARGE SCALE GENOMIC DNA]</scope>
    <source>
        <strain evidence="17">C5S11</strain>
    </source>
</reference>
<dbReference type="InterPro" id="IPR003661">
    <property type="entry name" value="HisK_dim/P_dom"/>
</dbReference>
<dbReference type="Pfam" id="PF02518">
    <property type="entry name" value="HATPase_c"/>
    <property type="match status" value="1"/>
</dbReference>
<comment type="catalytic activity">
    <reaction evidence="1">
        <text>ATP + protein L-histidine = ADP + protein N-phospho-L-histidine.</text>
        <dbReference type="EC" id="2.7.13.3"/>
    </reaction>
</comment>
<keyword evidence="13 14" id="KW-0472">Membrane</keyword>
<dbReference type="InterPro" id="IPR004358">
    <property type="entry name" value="Sig_transdc_His_kin-like_C"/>
</dbReference>
<dbReference type="PRINTS" id="PR00344">
    <property type="entry name" value="BCTRLSENSOR"/>
</dbReference>
<feature type="transmembrane region" description="Helical" evidence="14">
    <location>
        <begin position="12"/>
        <end position="36"/>
    </location>
</feature>
<dbReference type="SMART" id="SM00388">
    <property type="entry name" value="HisKA"/>
    <property type="match status" value="1"/>
</dbReference>
<gene>
    <name evidence="16" type="ORF">psyc5s11_40700</name>
</gene>
<dbReference type="Gene3D" id="1.10.287.130">
    <property type="match status" value="1"/>
</dbReference>
<proteinExistence type="predicted"/>
<dbReference type="Gene3D" id="3.30.565.10">
    <property type="entry name" value="Histidine kinase-like ATPase, C-terminal domain"/>
    <property type="match status" value="1"/>
</dbReference>
<keyword evidence="17" id="KW-1185">Reference proteome</keyword>
<accession>A0ABM7T9E3</accession>
<dbReference type="InterPro" id="IPR050398">
    <property type="entry name" value="HssS/ArlS-like"/>
</dbReference>
<keyword evidence="11 14" id="KW-1133">Transmembrane helix</keyword>
<dbReference type="InterPro" id="IPR036890">
    <property type="entry name" value="HATPase_C_sf"/>
</dbReference>
<keyword evidence="9 16" id="KW-0418">Kinase</keyword>
<dbReference type="InterPro" id="IPR036097">
    <property type="entry name" value="HisK_dim/P_sf"/>
</dbReference>
<dbReference type="InterPro" id="IPR003594">
    <property type="entry name" value="HATPase_dom"/>
</dbReference>
<evidence type="ECO:0000256" key="12">
    <source>
        <dbReference type="ARBA" id="ARBA00023012"/>
    </source>
</evidence>
<keyword evidence="7 14" id="KW-0812">Transmembrane</keyword>
<dbReference type="Pfam" id="PF00512">
    <property type="entry name" value="HisKA"/>
    <property type="match status" value="1"/>
</dbReference>
<dbReference type="InterPro" id="IPR005467">
    <property type="entry name" value="His_kinase_dom"/>
</dbReference>
<dbReference type="EMBL" id="AP024849">
    <property type="protein sequence ID" value="BCZ48003.1"/>
    <property type="molecule type" value="Genomic_DNA"/>
</dbReference>
<evidence type="ECO:0000256" key="5">
    <source>
        <dbReference type="ARBA" id="ARBA00022553"/>
    </source>
</evidence>
<keyword evidence="4" id="KW-1003">Cell membrane</keyword>
<feature type="transmembrane region" description="Helical" evidence="14">
    <location>
        <begin position="156"/>
        <end position="181"/>
    </location>
</feature>
<dbReference type="SMART" id="SM00387">
    <property type="entry name" value="HATPase_c"/>
    <property type="match status" value="1"/>
</dbReference>
<keyword evidence="8" id="KW-0547">Nucleotide-binding</keyword>